<sequence length="115" mass="12371">MAGTMQITVALGVMSLVEYRSGAMNVVADTLSRRNNNEGEVMAISAPRFDFIDRLRHAQATDPALVAIHAEVQAGTCAAPMGIDKRHGGLRRLPVHPLSIATIAGDRGRSLQRRP</sequence>
<accession>A0A8J5SKS1</accession>
<gene>
    <name evidence="1" type="ORF">GUJ93_ZPchr0006g44995</name>
</gene>
<dbReference type="Proteomes" id="UP000729402">
    <property type="component" value="Unassembled WGS sequence"/>
</dbReference>
<reference evidence="1" key="1">
    <citation type="journal article" date="2021" name="bioRxiv">
        <title>Whole Genome Assembly and Annotation of Northern Wild Rice, Zizania palustris L., Supports a Whole Genome Duplication in the Zizania Genus.</title>
        <authorList>
            <person name="Haas M."/>
            <person name="Kono T."/>
            <person name="Macchietto M."/>
            <person name="Millas R."/>
            <person name="McGilp L."/>
            <person name="Shao M."/>
            <person name="Duquette J."/>
            <person name="Hirsch C.N."/>
            <person name="Kimball J."/>
        </authorList>
    </citation>
    <scope>NUCLEOTIDE SEQUENCE</scope>
    <source>
        <tissue evidence="1">Fresh leaf tissue</tissue>
    </source>
</reference>
<reference evidence="1" key="2">
    <citation type="submission" date="2021-02" db="EMBL/GenBank/DDBJ databases">
        <authorList>
            <person name="Kimball J.A."/>
            <person name="Haas M.W."/>
            <person name="Macchietto M."/>
            <person name="Kono T."/>
            <person name="Duquette J."/>
            <person name="Shao M."/>
        </authorList>
    </citation>
    <scope>NUCLEOTIDE SEQUENCE</scope>
    <source>
        <tissue evidence="1">Fresh leaf tissue</tissue>
    </source>
</reference>
<keyword evidence="2" id="KW-1185">Reference proteome</keyword>
<name>A0A8J5SKS1_ZIZPA</name>
<organism evidence="1 2">
    <name type="scientific">Zizania palustris</name>
    <name type="common">Northern wild rice</name>
    <dbReference type="NCBI Taxonomy" id="103762"/>
    <lineage>
        <taxon>Eukaryota</taxon>
        <taxon>Viridiplantae</taxon>
        <taxon>Streptophyta</taxon>
        <taxon>Embryophyta</taxon>
        <taxon>Tracheophyta</taxon>
        <taxon>Spermatophyta</taxon>
        <taxon>Magnoliopsida</taxon>
        <taxon>Liliopsida</taxon>
        <taxon>Poales</taxon>
        <taxon>Poaceae</taxon>
        <taxon>BOP clade</taxon>
        <taxon>Oryzoideae</taxon>
        <taxon>Oryzeae</taxon>
        <taxon>Zizaniinae</taxon>
        <taxon>Zizania</taxon>
    </lineage>
</organism>
<protein>
    <submittedName>
        <fullName evidence="1">Uncharacterized protein</fullName>
    </submittedName>
</protein>
<comment type="caution">
    <text evidence="1">The sequence shown here is derived from an EMBL/GenBank/DDBJ whole genome shotgun (WGS) entry which is preliminary data.</text>
</comment>
<dbReference type="AlphaFoldDB" id="A0A8J5SKS1"/>
<proteinExistence type="predicted"/>
<dbReference type="EMBL" id="JAAALK010000283">
    <property type="protein sequence ID" value="KAG8076235.1"/>
    <property type="molecule type" value="Genomic_DNA"/>
</dbReference>
<evidence type="ECO:0000313" key="1">
    <source>
        <dbReference type="EMBL" id="KAG8076235.1"/>
    </source>
</evidence>
<evidence type="ECO:0000313" key="2">
    <source>
        <dbReference type="Proteomes" id="UP000729402"/>
    </source>
</evidence>